<feature type="domain" description="Peroxisomal membrane protein PEX14-like KPWE" evidence="2">
    <location>
        <begin position="282"/>
        <end position="327"/>
    </location>
</feature>
<name>A0AAV4CYY4_9GAST</name>
<accession>A0AAV4CYY4</accession>
<dbReference type="Proteomes" id="UP000735302">
    <property type="component" value="Unassembled WGS sequence"/>
</dbReference>
<dbReference type="InterPro" id="IPR040554">
    <property type="entry name" value="KPWE_PEX14_dom"/>
</dbReference>
<feature type="compositionally biased region" description="Polar residues" evidence="1">
    <location>
        <begin position="196"/>
        <end position="218"/>
    </location>
</feature>
<dbReference type="AlphaFoldDB" id="A0AAV4CYY4"/>
<organism evidence="4 5">
    <name type="scientific">Plakobranchus ocellatus</name>
    <dbReference type="NCBI Taxonomy" id="259542"/>
    <lineage>
        <taxon>Eukaryota</taxon>
        <taxon>Metazoa</taxon>
        <taxon>Spiralia</taxon>
        <taxon>Lophotrochozoa</taxon>
        <taxon>Mollusca</taxon>
        <taxon>Gastropoda</taxon>
        <taxon>Heterobranchia</taxon>
        <taxon>Euthyneura</taxon>
        <taxon>Panpulmonata</taxon>
        <taxon>Sacoglossa</taxon>
        <taxon>Placobranchoidea</taxon>
        <taxon>Plakobranchidae</taxon>
        <taxon>Plakobranchus</taxon>
    </lineage>
</organism>
<feature type="region of interest" description="Disordered" evidence="1">
    <location>
        <begin position="256"/>
        <end position="279"/>
    </location>
</feature>
<keyword evidence="5" id="KW-1185">Reference proteome</keyword>
<dbReference type="Pfam" id="PF17733">
    <property type="entry name" value="KPWE_dom"/>
    <property type="match status" value="1"/>
</dbReference>
<evidence type="ECO:0000313" key="5">
    <source>
        <dbReference type="Proteomes" id="UP000735302"/>
    </source>
</evidence>
<feature type="compositionally biased region" description="Polar residues" evidence="1">
    <location>
        <begin position="256"/>
        <end position="269"/>
    </location>
</feature>
<proteinExistence type="predicted"/>
<evidence type="ECO:0000259" key="2">
    <source>
        <dbReference type="Pfam" id="PF17733"/>
    </source>
</evidence>
<dbReference type="InterPro" id="IPR058841">
    <property type="entry name" value="HTH_76"/>
</dbReference>
<dbReference type="EMBL" id="BLXT01007177">
    <property type="protein sequence ID" value="GFO37127.1"/>
    <property type="molecule type" value="Genomic_DNA"/>
</dbReference>
<reference evidence="4 5" key="1">
    <citation type="journal article" date="2021" name="Elife">
        <title>Chloroplast acquisition without the gene transfer in kleptoplastic sea slugs, Plakobranchus ocellatus.</title>
        <authorList>
            <person name="Maeda T."/>
            <person name="Takahashi S."/>
            <person name="Yoshida T."/>
            <person name="Shimamura S."/>
            <person name="Takaki Y."/>
            <person name="Nagai Y."/>
            <person name="Toyoda A."/>
            <person name="Suzuki Y."/>
            <person name="Arimoto A."/>
            <person name="Ishii H."/>
            <person name="Satoh N."/>
            <person name="Nishiyama T."/>
            <person name="Hasebe M."/>
            <person name="Maruyama T."/>
            <person name="Minagawa J."/>
            <person name="Obokata J."/>
            <person name="Shigenobu S."/>
        </authorList>
    </citation>
    <scope>NUCLEOTIDE SEQUENCE [LARGE SCALE GENOMIC DNA]</scope>
</reference>
<comment type="caution">
    <text evidence="4">The sequence shown here is derived from an EMBL/GenBank/DDBJ whole genome shotgun (WGS) entry which is preliminary data.</text>
</comment>
<gene>
    <name evidence="4" type="ORF">PoB_006363200</name>
</gene>
<feature type="region of interest" description="Disordered" evidence="1">
    <location>
        <begin position="181"/>
        <end position="218"/>
    </location>
</feature>
<evidence type="ECO:0000259" key="3">
    <source>
        <dbReference type="Pfam" id="PF25871"/>
    </source>
</evidence>
<feature type="region of interest" description="Disordered" evidence="1">
    <location>
        <begin position="303"/>
        <end position="332"/>
    </location>
</feature>
<evidence type="ECO:0000256" key="1">
    <source>
        <dbReference type="SAM" id="MobiDB-lite"/>
    </source>
</evidence>
<feature type="domain" description="PEX14-like helix-turn-helix" evidence="3">
    <location>
        <begin position="70"/>
        <end position="133"/>
    </location>
</feature>
<protein>
    <submittedName>
        <fullName evidence="4">Uncharacterized protein</fullName>
    </submittedName>
</protein>
<sequence>MNTITLAFADQSPLKLTSTFALVCLDFYYILTQNCHVFLHFEKGNLQLQNGKAPLRISEVTEMAQGTDSDEVFQLFESFNFKENEEFLEGWKNIKTKLGDVATRETLLNAKVFFFSKHVKALNLKDYILWKTTKCDQGNHNNGRITASQISSDSKGENLMCGNSKINPSLQKLSEDLSSFNHPVFPGDKSKRSTDKSVSQNIGCESNPSTANSTSCKSDATETETICSSNKYQDPKPVTEQLEANMAVIEPEMAQQAGTESDNYSCTDNNWEHSDSNEDLQSSLSLAEIAELISNQRPIPGLVKLDVHPTNADPTPSALARRPKPWQATLDT</sequence>
<evidence type="ECO:0000313" key="4">
    <source>
        <dbReference type="EMBL" id="GFO37127.1"/>
    </source>
</evidence>
<dbReference type="Pfam" id="PF25871">
    <property type="entry name" value="HTH_76"/>
    <property type="match status" value="1"/>
</dbReference>